<dbReference type="SUPFAM" id="SSF56601">
    <property type="entry name" value="beta-lactamase/transpeptidase-like"/>
    <property type="match status" value="1"/>
</dbReference>
<feature type="chain" id="PRO_5016082535" description="Beta-lactamase class A catalytic domain-containing protein" evidence="1">
    <location>
        <begin position="22"/>
        <end position="319"/>
    </location>
</feature>
<dbReference type="Pfam" id="PF13354">
    <property type="entry name" value="Beta-lactamase2"/>
    <property type="match status" value="1"/>
</dbReference>
<dbReference type="InterPro" id="IPR045155">
    <property type="entry name" value="Beta-lactam_cat"/>
</dbReference>
<name>A0A2W1JY16_9CYAN</name>
<reference evidence="3 4" key="1">
    <citation type="journal article" date="2018" name="Sci. Rep.">
        <title>A novel species of the marine cyanobacterium Acaryochloris with a unique pigment content and lifestyle.</title>
        <authorList>
            <person name="Partensky F."/>
            <person name="Six C."/>
            <person name="Ratin M."/>
            <person name="Garczarek L."/>
            <person name="Vaulot D."/>
            <person name="Probert I."/>
            <person name="Calteau A."/>
            <person name="Gourvil P."/>
            <person name="Marie D."/>
            <person name="Grebert T."/>
            <person name="Bouchier C."/>
            <person name="Le Panse S."/>
            <person name="Gachenot M."/>
            <person name="Rodriguez F."/>
            <person name="Garrido J.L."/>
        </authorList>
    </citation>
    <scope>NUCLEOTIDE SEQUENCE [LARGE SCALE GENOMIC DNA]</scope>
    <source>
        <strain evidence="3 4">RCC1774</strain>
    </source>
</reference>
<keyword evidence="4" id="KW-1185">Reference proteome</keyword>
<dbReference type="EMBL" id="PQWO01000001">
    <property type="protein sequence ID" value="PZD75175.1"/>
    <property type="molecule type" value="Genomic_DNA"/>
</dbReference>
<feature type="signal peptide" evidence="1">
    <location>
        <begin position="1"/>
        <end position="21"/>
    </location>
</feature>
<dbReference type="Gene3D" id="3.40.710.10">
    <property type="entry name" value="DD-peptidase/beta-lactamase superfamily"/>
    <property type="match status" value="1"/>
</dbReference>
<dbReference type="GO" id="GO:0046677">
    <property type="term" value="P:response to antibiotic"/>
    <property type="evidence" value="ECO:0007669"/>
    <property type="project" value="InterPro"/>
</dbReference>
<protein>
    <recommendedName>
        <fullName evidence="2">Beta-lactamase class A catalytic domain-containing protein</fullName>
    </recommendedName>
</protein>
<dbReference type="InterPro" id="IPR000871">
    <property type="entry name" value="Beta-lactam_class-A"/>
</dbReference>
<dbReference type="Proteomes" id="UP000248857">
    <property type="component" value="Unassembled WGS sequence"/>
</dbReference>
<dbReference type="PANTHER" id="PTHR35333:SF5">
    <property type="entry name" value="CONSERVED LIPOPROTEIN LPQF-RELATED"/>
    <property type="match status" value="1"/>
</dbReference>
<gene>
    <name evidence="3" type="ORF">C1752_00417</name>
</gene>
<evidence type="ECO:0000313" key="4">
    <source>
        <dbReference type="Proteomes" id="UP000248857"/>
    </source>
</evidence>
<organism evidence="3 4">
    <name type="scientific">Acaryochloris thomasi RCC1774</name>
    <dbReference type="NCBI Taxonomy" id="1764569"/>
    <lineage>
        <taxon>Bacteria</taxon>
        <taxon>Bacillati</taxon>
        <taxon>Cyanobacteriota</taxon>
        <taxon>Cyanophyceae</taxon>
        <taxon>Acaryochloridales</taxon>
        <taxon>Acaryochloridaceae</taxon>
        <taxon>Acaryochloris</taxon>
        <taxon>Acaryochloris thomasi</taxon>
    </lineage>
</organism>
<sequence length="319" mass="34824">MVRLLILSVLLVGLMMAPASAQDRSDHLLQPFTRLEGQVSILVLRKEIVLSDNRPSGHPQDAAASETDEPETIAQLNADSSLAVASTFKLSVLAALQAQINAGTHNWDEVLYLSPQAKSLPSGILQAWPDQTPMTLQTLATLMISISDNTAADALIQLLGPATLQREHEPLLTTRQAFTLKNPDNQALLATYRQSEDHMDLLPEIDQAPLPGVELVDTVPLAKDIEWFFSTRELCGYMEQVADLPLMQINTGIIDSASWQQVAFKGGSEPGVLNLTAALTSDSGHQYCVSATWNDDQPLAEYQFFQAYSDLIKTLSTAE</sequence>
<dbReference type="RefSeq" id="WP_233501261.1">
    <property type="nucleotide sequence ID" value="NZ_CAWNWM010000001.1"/>
</dbReference>
<evidence type="ECO:0000313" key="3">
    <source>
        <dbReference type="EMBL" id="PZD75175.1"/>
    </source>
</evidence>
<dbReference type="GO" id="GO:0008800">
    <property type="term" value="F:beta-lactamase activity"/>
    <property type="evidence" value="ECO:0007669"/>
    <property type="project" value="InterPro"/>
</dbReference>
<dbReference type="GO" id="GO:0030655">
    <property type="term" value="P:beta-lactam antibiotic catabolic process"/>
    <property type="evidence" value="ECO:0007669"/>
    <property type="project" value="InterPro"/>
</dbReference>
<dbReference type="AlphaFoldDB" id="A0A2W1JY16"/>
<dbReference type="PANTHER" id="PTHR35333">
    <property type="entry name" value="BETA-LACTAMASE"/>
    <property type="match status" value="1"/>
</dbReference>
<keyword evidence="1" id="KW-0732">Signal</keyword>
<feature type="domain" description="Beta-lactamase class A catalytic" evidence="2">
    <location>
        <begin position="71"/>
        <end position="167"/>
    </location>
</feature>
<evidence type="ECO:0000256" key="1">
    <source>
        <dbReference type="SAM" id="SignalP"/>
    </source>
</evidence>
<accession>A0A2W1JY16</accession>
<proteinExistence type="predicted"/>
<comment type="caution">
    <text evidence="3">The sequence shown here is derived from an EMBL/GenBank/DDBJ whole genome shotgun (WGS) entry which is preliminary data.</text>
</comment>
<dbReference type="InterPro" id="IPR012338">
    <property type="entry name" value="Beta-lactam/transpept-like"/>
</dbReference>
<evidence type="ECO:0000259" key="2">
    <source>
        <dbReference type="Pfam" id="PF13354"/>
    </source>
</evidence>